<dbReference type="Proteomes" id="UP000281415">
    <property type="component" value="Segment"/>
</dbReference>
<keyword evidence="2" id="KW-1185">Reference proteome</keyword>
<protein>
    <submittedName>
        <fullName evidence="1">Uncharacterized protein</fullName>
    </submittedName>
</protein>
<sequence length="54" mass="6055">MSGITVGKLEKVCDGCRGNYAEVFINFSDGEMMELCRDCTDAMIKKLELKYGIK</sequence>
<evidence type="ECO:0000313" key="1">
    <source>
        <dbReference type="EMBL" id="AYD80944.1"/>
    </source>
</evidence>
<proteinExistence type="predicted"/>
<evidence type="ECO:0000313" key="2">
    <source>
        <dbReference type="Proteomes" id="UP000281415"/>
    </source>
</evidence>
<organism evidence="1 2">
    <name type="scientific">Bacillus phage Ray17</name>
    <dbReference type="NCBI Taxonomy" id="2315627"/>
    <lineage>
        <taxon>Viruses</taxon>
        <taxon>Duplodnaviria</taxon>
        <taxon>Heunggongvirae</taxon>
        <taxon>Uroviricota</taxon>
        <taxon>Caudoviricetes</taxon>
        <taxon>Trautnerviridae</taxon>
        <taxon>Polsinellivirinae</taxon>
        <taxon>Splendidredvirus</taxon>
        <taxon>Splendidredvirus ray17</taxon>
    </lineage>
</organism>
<accession>A0A386K9D4</accession>
<reference evidence="2" key="1">
    <citation type="submission" date="2018-08" db="EMBL/GenBank/DDBJ databases">
        <authorList>
            <person name="Showalter R."/>
            <person name="Adat I."/>
            <person name="Raab R."/>
            <person name="Temple L."/>
        </authorList>
    </citation>
    <scope>NUCLEOTIDE SEQUENCE [LARGE SCALE GENOMIC DNA]</scope>
</reference>
<dbReference type="EMBL" id="MH752385">
    <property type="protein sequence ID" value="AYD80944.1"/>
    <property type="molecule type" value="Genomic_DNA"/>
</dbReference>
<name>A0A386K9D4_9CAUD</name>
<gene>
    <name evidence="1" type="ORF">Ray17_43</name>
</gene>